<dbReference type="AlphaFoldDB" id="A0A6L6QQA3"/>
<reference evidence="2 3" key="1">
    <citation type="submission" date="2019-11" db="EMBL/GenBank/DDBJ databases">
        <title>Type strains purchased from KCTC, JCM and DSMZ.</title>
        <authorList>
            <person name="Lu H."/>
        </authorList>
    </citation>
    <scope>NUCLEOTIDE SEQUENCE [LARGE SCALE GENOMIC DNA]</scope>
    <source>
        <strain evidence="2 3">JCM 31587</strain>
    </source>
</reference>
<evidence type="ECO:0000313" key="3">
    <source>
        <dbReference type="Proteomes" id="UP000472320"/>
    </source>
</evidence>
<evidence type="ECO:0000313" key="2">
    <source>
        <dbReference type="EMBL" id="MTW14549.1"/>
    </source>
</evidence>
<protein>
    <recommendedName>
        <fullName evidence="4">Gel scht</fullName>
    </recommendedName>
</protein>
<keyword evidence="1" id="KW-0732">Signal</keyword>
<evidence type="ECO:0000256" key="1">
    <source>
        <dbReference type="SAM" id="SignalP"/>
    </source>
</evidence>
<dbReference type="EMBL" id="WNKX01000052">
    <property type="protein sequence ID" value="MTW14549.1"/>
    <property type="molecule type" value="Genomic_DNA"/>
</dbReference>
<sequence length="128" mass="14152">MKTLAASAAAFALLFSASALAEDELTVRVPATGSYKMDRNEFRDYAYTYELSNGKSIHFSQFRKQFYTQLEGEQRAELYPLAERVLMTAAGTRIEFSHDGAGVTIRNYEKLPMALAPAGSNITVVASR</sequence>
<gene>
    <name evidence="2" type="ORF">GM658_28435</name>
</gene>
<dbReference type="RefSeq" id="WP_155457483.1">
    <property type="nucleotide sequence ID" value="NZ_WNKX01000052.1"/>
</dbReference>
<comment type="caution">
    <text evidence="2">The sequence shown here is derived from an EMBL/GenBank/DDBJ whole genome shotgun (WGS) entry which is preliminary data.</text>
</comment>
<dbReference type="Proteomes" id="UP000472320">
    <property type="component" value="Unassembled WGS sequence"/>
</dbReference>
<feature type="chain" id="PRO_5026701973" description="Gel scht" evidence="1">
    <location>
        <begin position="22"/>
        <end position="128"/>
    </location>
</feature>
<feature type="signal peptide" evidence="1">
    <location>
        <begin position="1"/>
        <end position="21"/>
    </location>
</feature>
<keyword evidence="3" id="KW-1185">Reference proteome</keyword>
<evidence type="ECO:0008006" key="4">
    <source>
        <dbReference type="Google" id="ProtNLM"/>
    </source>
</evidence>
<accession>A0A6L6QQA3</accession>
<name>A0A6L6QQA3_9BURK</name>
<dbReference type="OrthoDB" id="8703552at2"/>
<proteinExistence type="predicted"/>
<organism evidence="2 3">
    <name type="scientific">Massilia eburnea</name>
    <dbReference type="NCBI Taxonomy" id="1776165"/>
    <lineage>
        <taxon>Bacteria</taxon>
        <taxon>Pseudomonadati</taxon>
        <taxon>Pseudomonadota</taxon>
        <taxon>Betaproteobacteria</taxon>
        <taxon>Burkholderiales</taxon>
        <taxon>Oxalobacteraceae</taxon>
        <taxon>Telluria group</taxon>
        <taxon>Massilia</taxon>
    </lineage>
</organism>